<feature type="transmembrane region" description="Helical" evidence="5">
    <location>
        <begin position="313"/>
        <end position="333"/>
    </location>
</feature>
<feature type="transmembrane region" description="Helical" evidence="5">
    <location>
        <begin position="175"/>
        <end position="194"/>
    </location>
</feature>
<dbReference type="InterPro" id="IPR020846">
    <property type="entry name" value="MFS_dom"/>
</dbReference>
<feature type="transmembrane region" description="Helical" evidence="5">
    <location>
        <begin position="51"/>
        <end position="76"/>
    </location>
</feature>
<feature type="transmembrane region" description="Helical" evidence="5">
    <location>
        <begin position="475"/>
        <end position="493"/>
    </location>
</feature>
<evidence type="ECO:0000256" key="4">
    <source>
        <dbReference type="ARBA" id="ARBA00023136"/>
    </source>
</evidence>
<dbReference type="PANTHER" id="PTHR23501">
    <property type="entry name" value="MAJOR FACILITATOR SUPERFAMILY"/>
    <property type="match status" value="1"/>
</dbReference>
<dbReference type="AlphaFoldDB" id="A0A0C3PIV5"/>
<comment type="subcellular location">
    <subcellularLocation>
        <location evidence="1">Membrane</location>
        <topology evidence="1">Multi-pass membrane protein</topology>
    </subcellularLocation>
</comment>
<dbReference type="HOGENOM" id="CLU_000960_22_0_1"/>
<keyword evidence="8" id="KW-1185">Reference proteome</keyword>
<evidence type="ECO:0000313" key="7">
    <source>
        <dbReference type="EMBL" id="KIP05973.1"/>
    </source>
</evidence>
<dbReference type="STRING" id="745531.A0A0C3PIV5"/>
<evidence type="ECO:0000256" key="2">
    <source>
        <dbReference type="ARBA" id="ARBA00022692"/>
    </source>
</evidence>
<feature type="transmembrane region" description="Helical" evidence="5">
    <location>
        <begin position="353"/>
        <end position="373"/>
    </location>
</feature>
<dbReference type="InterPro" id="IPR036259">
    <property type="entry name" value="MFS_trans_sf"/>
</dbReference>
<protein>
    <recommendedName>
        <fullName evidence="6">Major facilitator superfamily (MFS) profile domain-containing protein</fullName>
    </recommendedName>
</protein>
<dbReference type="GO" id="GO:0005886">
    <property type="term" value="C:plasma membrane"/>
    <property type="evidence" value="ECO:0007669"/>
    <property type="project" value="TreeGrafter"/>
</dbReference>
<dbReference type="PANTHER" id="PTHR23501:SF102">
    <property type="entry name" value="DRUG TRANSPORTER, PUTATIVE (AFU_ORTHOLOGUE AFUA_3G08530)-RELATED"/>
    <property type="match status" value="1"/>
</dbReference>
<evidence type="ECO:0000256" key="1">
    <source>
        <dbReference type="ARBA" id="ARBA00004141"/>
    </source>
</evidence>
<dbReference type="GO" id="GO:0022857">
    <property type="term" value="F:transmembrane transporter activity"/>
    <property type="evidence" value="ECO:0007669"/>
    <property type="project" value="InterPro"/>
</dbReference>
<dbReference type="Proteomes" id="UP000053257">
    <property type="component" value="Unassembled WGS sequence"/>
</dbReference>
<feature type="domain" description="Major facilitator superfamily (MFS) profile" evidence="6">
    <location>
        <begin position="54"/>
        <end position="538"/>
    </location>
</feature>
<feature type="transmembrane region" description="Helical" evidence="5">
    <location>
        <begin position="247"/>
        <end position="266"/>
    </location>
</feature>
<dbReference type="InterPro" id="IPR011701">
    <property type="entry name" value="MFS"/>
</dbReference>
<feature type="transmembrane region" description="Helical" evidence="5">
    <location>
        <begin position="272"/>
        <end position="292"/>
    </location>
</feature>
<dbReference type="PROSITE" id="PS50850">
    <property type="entry name" value="MFS"/>
    <property type="match status" value="1"/>
</dbReference>
<feature type="transmembrane region" description="Helical" evidence="5">
    <location>
        <begin position="440"/>
        <end position="463"/>
    </location>
</feature>
<dbReference type="OrthoDB" id="3437016at2759"/>
<evidence type="ECO:0000256" key="5">
    <source>
        <dbReference type="SAM" id="Phobius"/>
    </source>
</evidence>
<organism evidence="7 8">
    <name type="scientific">Phlebiopsis gigantea (strain 11061_1 CR5-6)</name>
    <name type="common">White-rot fungus</name>
    <name type="synonym">Peniophora gigantea</name>
    <dbReference type="NCBI Taxonomy" id="745531"/>
    <lineage>
        <taxon>Eukaryota</taxon>
        <taxon>Fungi</taxon>
        <taxon>Dikarya</taxon>
        <taxon>Basidiomycota</taxon>
        <taxon>Agaricomycotina</taxon>
        <taxon>Agaricomycetes</taxon>
        <taxon>Polyporales</taxon>
        <taxon>Phanerochaetaceae</taxon>
        <taxon>Phlebiopsis</taxon>
    </lineage>
</organism>
<evidence type="ECO:0000256" key="3">
    <source>
        <dbReference type="ARBA" id="ARBA00022989"/>
    </source>
</evidence>
<reference evidence="7 8" key="1">
    <citation type="journal article" date="2014" name="PLoS Genet.">
        <title>Analysis of the Phlebiopsis gigantea genome, transcriptome and secretome provides insight into its pioneer colonization strategies of wood.</title>
        <authorList>
            <person name="Hori C."/>
            <person name="Ishida T."/>
            <person name="Igarashi K."/>
            <person name="Samejima M."/>
            <person name="Suzuki H."/>
            <person name="Master E."/>
            <person name="Ferreira P."/>
            <person name="Ruiz-Duenas F.J."/>
            <person name="Held B."/>
            <person name="Canessa P."/>
            <person name="Larrondo L.F."/>
            <person name="Schmoll M."/>
            <person name="Druzhinina I.S."/>
            <person name="Kubicek C.P."/>
            <person name="Gaskell J.A."/>
            <person name="Kersten P."/>
            <person name="St John F."/>
            <person name="Glasner J."/>
            <person name="Sabat G."/>
            <person name="Splinter BonDurant S."/>
            <person name="Syed K."/>
            <person name="Yadav J."/>
            <person name="Mgbeahuruike A.C."/>
            <person name="Kovalchuk A."/>
            <person name="Asiegbu F.O."/>
            <person name="Lackner G."/>
            <person name="Hoffmeister D."/>
            <person name="Rencoret J."/>
            <person name="Gutierrez A."/>
            <person name="Sun H."/>
            <person name="Lindquist E."/>
            <person name="Barry K."/>
            <person name="Riley R."/>
            <person name="Grigoriev I.V."/>
            <person name="Henrissat B."/>
            <person name="Kues U."/>
            <person name="Berka R.M."/>
            <person name="Martinez A.T."/>
            <person name="Covert S.F."/>
            <person name="Blanchette R.A."/>
            <person name="Cullen D."/>
        </authorList>
    </citation>
    <scope>NUCLEOTIDE SEQUENCE [LARGE SCALE GENOMIC DNA]</scope>
    <source>
        <strain evidence="7 8">11061_1 CR5-6</strain>
    </source>
</reference>
<evidence type="ECO:0000259" key="6">
    <source>
        <dbReference type="PROSITE" id="PS50850"/>
    </source>
</evidence>
<proteinExistence type="predicted"/>
<feature type="transmembrane region" description="Helical" evidence="5">
    <location>
        <begin position="405"/>
        <end position="428"/>
    </location>
</feature>
<dbReference type="Pfam" id="PF07690">
    <property type="entry name" value="MFS_1"/>
    <property type="match status" value="1"/>
</dbReference>
<accession>A0A0C3PIV5</accession>
<feature type="transmembrane region" description="Helical" evidence="5">
    <location>
        <begin position="206"/>
        <end position="226"/>
    </location>
</feature>
<evidence type="ECO:0000313" key="8">
    <source>
        <dbReference type="Proteomes" id="UP000053257"/>
    </source>
</evidence>
<sequence>MSLPTTAASSVHSLPEVAEKSLAILVSEETKGSLDVPQTTSATTTKRGIRFWLIFLAICVSLFLSALELTAVSTALPTIIHDLSGEDFVWVSSAYSLASTALLPASGGMAQIFGRRTAMLTSLGTFALGSALCGSAQNMNWLIAARTVQGAGGGGILSISSIIISDLVPLKERAVYNGMIGMTWAVACALGPLIGGAFAEHNQWRWLFYLNLPVSGVAALLVVLFLKLRTPEGSLLEKLARMDWVGNILIISSSSAVVISLTWGGVRYAWTSVNVLAPLIIGFFGMISFVFYEAKVAKEPLVPFAVLSNRTSLSGYIQTFLCPVISVASVFFLPTYFQACTGASPIRSGIDCLPYAFVMGGSLVLTGATIAVSKVYRVQLWFGWVCFIIAMGALSTVGADTPISQAVGIPVLLGLAGGIVYSSTYFPVLAPLPVSQNAHALALFAFFRSFAGVWGVTIGTAVLQTQLSHRLPEDFVQHFPGGVAIAYSAIPLIPTLDEPLRSQVRVAFADSIRVIWLVLIGVGALGLLSSLFMKGLPLHTQIDESWGIDGEKQGKVELKLALPTHTRRS</sequence>
<keyword evidence="4 5" id="KW-0472">Membrane</keyword>
<gene>
    <name evidence="7" type="ORF">PHLGIDRAFT_73402</name>
</gene>
<dbReference type="SUPFAM" id="SSF103473">
    <property type="entry name" value="MFS general substrate transporter"/>
    <property type="match status" value="1"/>
</dbReference>
<name>A0A0C3PIV5_PHLG1</name>
<feature type="transmembrane region" description="Helical" evidence="5">
    <location>
        <begin position="380"/>
        <end position="399"/>
    </location>
</feature>
<feature type="transmembrane region" description="Helical" evidence="5">
    <location>
        <begin position="514"/>
        <end position="533"/>
    </location>
</feature>
<feature type="transmembrane region" description="Helical" evidence="5">
    <location>
        <begin position="88"/>
        <end position="105"/>
    </location>
</feature>
<dbReference type="Gene3D" id="1.20.1250.20">
    <property type="entry name" value="MFS general substrate transporter like domains"/>
    <property type="match status" value="1"/>
</dbReference>
<dbReference type="PRINTS" id="PR01036">
    <property type="entry name" value="TCRTETB"/>
</dbReference>
<keyword evidence="2 5" id="KW-0812">Transmembrane</keyword>
<dbReference type="EMBL" id="KN840529">
    <property type="protein sequence ID" value="KIP05973.1"/>
    <property type="molecule type" value="Genomic_DNA"/>
</dbReference>
<keyword evidence="3 5" id="KW-1133">Transmembrane helix</keyword>